<evidence type="ECO:0000256" key="6">
    <source>
        <dbReference type="PROSITE-ProRule" id="PRU01031"/>
    </source>
</evidence>
<keyword evidence="2 6" id="KW-0479">Metal-binding</keyword>
<evidence type="ECO:0000256" key="5">
    <source>
        <dbReference type="ARBA" id="ARBA00023049"/>
    </source>
</evidence>
<organism evidence="8 9">
    <name type="scientific">Pseudomonas japonica</name>
    <dbReference type="NCBI Taxonomy" id="256466"/>
    <lineage>
        <taxon>Bacteria</taxon>
        <taxon>Pseudomonadati</taxon>
        <taxon>Pseudomonadota</taxon>
        <taxon>Gammaproteobacteria</taxon>
        <taxon>Pseudomonadales</taxon>
        <taxon>Pseudomonadaceae</taxon>
        <taxon>Pseudomonas</taxon>
    </lineage>
</organism>
<gene>
    <name evidence="8" type="ORF">SAMN05444352_103255</name>
</gene>
<keyword evidence="9" id="KW-1185">Reference proteome</keyword>
<feature type="active site" evidence="6">
    <location>
        <position position="413"/>
    </location>
</feature>
<dbReference type="STRING" id="1215104.GCA_000730585_00171"/>
<accession>A0A239BZK8</accession>
<evidence type="ECO:0000256" key="2">
    <source>
        <dbReference type="ARBA" id="ARBA00022723"/>
    </source>
</evidence>
<dbReference type="InterPro" id="IPR022218">
    <property type="entry name" value="TagA_dom"/>
</dbReference>
<dbReference type="Pfam" id="PF12561">
    <property type="entry name" value="TagA"/>
    <property type="match status" value="1"/>
</dbReference>
<dbReference type="GO" id="GO:0006508">
    <property type="term" value="P:proteolysis"/>
    <property type="evidence" value="ECO:0007669"/>
    <property type="project" value="UniProtKB-UniRule"/>
</dbReference>
<dbReference type="GO" id="GO:0004222">
    <property type="term" value="F:metalloendopeptidase activity"/>
    <property type="evidence" value="ECO:0007669"/>
    <property type="project" value="UniProtKB-UniRule"/>
</dbReference>
<dbReference type="InterPro" id="IPR019503">
    <property type="entry name" value="Peptidase_M66_dom"/>
</dbReference>
<dbReference type="PANTHER" id="PTHR39540:SF1">
    <property type="entry name" value="DICTOMALLEIN-1-RELATED"/>
    <property type="match status" value="1"/>
</dbReference>
<keyword evidence="4 6" id="KW-0862">Zinc</keyword>
<keyword evidence="3 6" id="KW-0378">Hydrolase</keyword>
<dbReference type="InterPro" id="IPR051256">
    <property type="entry name" value="Dictomallein"/>
</dbReference>
<dbReference type="AlphaFoldDB" id="A0A239BZK8"/>
<keyword evidence="1 6" id="KW-0645">Protease</keyword>
<reference evidence="9" key="1">
    <citation type="submission" date="2017-06" db="EMBL/GenBank/DDBJ databases">
        <authorList>
            <person name="Varghese N."/>
            <person name="Submissions S."/>
        </authorList>
    </citation>
    <scope>NUCLEOTIDE SEQUENCE [LARGE SCALE GENOMIC DNA]</scope>
    <source>
        <strain evidence="9">DSM 22348</strain>
    </source>
</reference>
<dbReference type="Gene3D" id="2.60.120.1230">
    <property type="match status" value="2"/>
</dbReference>
<dbReference type="EMBL" id="FZOL01000003">
    <property type="protein sequence ID" value="SNS12583.1"/>
    <property type="molecule type" value="Genomic_DNA"/>
</dbReference>
<dbReference type="Proteomes" id="UP000198407">
    <property type="component" value="Unassembled WGS sequence"/>
</dbReference>
<dbReference type="PANTHER" id="PTHR39540">
    <property type="match status" value="1"/>
</dbReference>
<keyword evidence="5 6" id="KW-0482">Metalloprotease</keyword>
<protein>
    <submittedName>
        <fullName evidence="8">StcE -like peptidase. Metallo peptidase. MEROPS family M66</fullName>
    </submittedName>
</protein>
<feature type="binding site" evidence="6">
    <location>
        <position position="412"/>
    </location>
    <ligand>
        <name>Zn(2+)</name>
        <dbReference type="ChEBI" id="CHEBI:29105"/>
        <note>catalytic</note>
    </ligand>
</feature>
<comment type="cofactor">
    <cofactor evidence="6">
        <name>Zn(2+)</name>
        <dbReference type="ChEBI" id="CHEBI:29105"/>
    </cofactor>
    <text evidence="6">Binds 1 zinc ion per subunit.</text>
</comment>
<evidence type="ECO:0000259" key="7">
    <source>
        <dbReference type="PROSITE" id="PS51694"/>
    </source>
</evidence>
<evidence type="ECO:0000313" key="9">
    <source>
        <dbReference type="Proteomes" id="UP000198407"/>
    </source>
</evidence>
<dbReference type="InterPro" id="IPR048990">
    <property type="entry name" value="StcE_b-sandwich"/>
</dbReference>
<sequence length="759" mass="84835">MQTPIYFNTTPGKNDLKGALQGSVSLAQCGTMPSRASMLPQDRQPRPVALRTTLVLFRSTDGTDHAPQGLDLTVKMNKEQLFSTRMNPPQDLPRLAQRLDAGDADLTYPDSYQHVIRTQSAIEQIADDPEGTRLSTLLASYDTINVQLADHQWAEHFYLPEHKSAFKGKKIAFQSNATLGAHIHTLGGSLHLERNEQVLYVNAGGHWVNEHDVHYARIHYGTDFWSAVIPWEHLRPGISLHFRARGGGAEGSYEDVDIGAATELLLNVIDIGMLTPPREVFFEDFGEELQREYFQMTPISRLLVNQYEPVHWKEICLPDGTVHTTHSPSEGGVHSGNLRQQIGKELISLGINNANYGIHSSPGFAEAHHYAVGQVTAHTSVGNYANGRVVHGLSGGGSIVTLYDCWGNEFSHELGHNFGLSHEPGGFEGSVHRPADTINSTWGWDSDLNVFLPNFEKEVTGRKTCLGACMDPFHGHSYGLDTMAGGYPMYTATNAYTLCTPYSVREIQRYLERKAVFDPSSPTGYRKWDEATRTLQPWADFYSTTAEERDMAPLMALLNQYQLVEIYQFDTSYVYDVRLPFASEANRGKGIYVFHMANASSRLHVNGTVVMLHKGTMLRYVSNGQAWVAVEDFSFNVVRRPQEQGVPITTLLGFYDPEHEKGAYIYPALHCAYGNYHETRADEAAWSENSLRVLNDFGEVVRFALANTRGAPDRMNRFHINVPQAFRASRVEVHMGNDVVTRDIDPPRGGARFTITGRQ</sequence>
<dbReference type="RefSeq" id="WP_052419572.1">
    <property type="nucleotide sequence ID" value="NZ_FZOL01000003.1"/>
</dbReference>
<dbReference type="PROSITE" id="PS51694">
    <property type="entry name" value="PEPTIDASE_M66"/>
    <property type="match status" value="1"/>
</dbReference>
<evidence type="ECO:0000256" key="3">
    <source>
        <dbReference type="ARBA" id="ARBA00022801"/>
    </source>
</evidence>
<evidence type="ECO:0000256" key="4">
    <source>
        <dbReference type="ARBA" id="ARBA00022833"/>
    </source>
</evidence>
<feature type="binding site" evidence="6">
    <location>
        <position position="416"/>
    </location>
    <ligand>
        <name>Zn(2+)</name>
        <dbReference type="ChEBI" id="CHEBI:29105"/>
        <note>catalytic</note>
    </ligand>
</feature>
<evidence type="ECO:0000313" key="8">
    <source>
        <dbReference type="EMBL" id="SNS12583.1"/>
    </source>
</evidence>
<feature type="domain" description="Peptidase M66" evidence="7">
    <location>
        <begin position="263"/>
        <end position="517"/>
    </location>
</feature>
<name>A0A239BZK8_9PSED</name>
<dbReference type="SUPFAM" id="SSF55486">
    <property type="entry name" value="Metalloproteases ('zincins'), catalytic domain"/>
    <property type="match status" value="1"/>
</dbReference>
<dbReference type="Pfam" id="PF10462">
    <property type="entry name" value="Peptidase_M66"/>
    <property type="match status" value="1"/>
</dbReference>
<dbReference type="GO" id="GO:0046872">
    <property type="term" value="F:metal ion binding"/>
    <property type="evidence" value="ECO:0007669"/>
    <property type="project" value="UniProtKB-UniRule"/>
</dbReference>
<evidence type="ECO:0000256" key="1">
    <source>
        <dbReference type="ARBA" id="ARBA00022670"/>
    </source>
</evidence>
<feature type="binding site" evidence="6">
    <location>
        <position position="422"/>
    </location>
    <ligand>
        <name>Zn(2+)</name>
        <dbReference type="ChEBI" id="CHEBI:29105"/>
        <note>catalytic</note>
    </ligand>
</feature>
<proteinExistence type="predicted"/>
<dbReference type="OrthoDB" id="6229465at2"/>
<dbReference type="Pfam" id="PF20944">
    <property type="entry name" value="StcE_b-sandwich"/>
    <property type="match status" value="1"/>
</dbReference>